<dbReference type="Gene3D" id="3.40.630.30">
    <property type="match status" value="1"/>
</dbReference>
<name>A0A286CXB9_9GAMM</name>
<feature type="transmembrane region" description="Helical" evidence="1">
    <location>
        <begin position="60"/>
        <end position="80"/>
    </location>
</feature>
<accession>A0A286CXB9</accession>
<dbReference type="GO" id="GO:0016747">
    <property type="term" value="F:acyltransferase activity, transferring groups other than amino-acyl groups"/>
    <property type="evidence" value="ECO:0007669"/>
    <property type="project" value="InterPro"/>
</dbReference>
<organism evidence="3 4">
    <name type="scientific">Pseudoxanthomonas wuyuanensis</name>
    <dbReference type="NCBI Taxonomy" id="1073196"/>
    <lineage>
        <taxon>Bacteria</taxon>
        <taxon>Pseudomonadati</taxon>
        <taxon>Pseudomonadota</taxon>
        <taxon>Gammaproteobacteria</taxon>
        <taxon>Lysobacterales</taxon>
        <taxon>Lysobacteraceae</taxon>
        <taxon>Pseudoxanthomonas</taxon>
    </lineage>
</organism>
<evidence type="ECO:0000256" key="1">
    <source>
        <dbReference type="SAM" id="Phobius"/>
    </source>
</evidence>
<dbReference type="SUPFAM" id="SSF55729">
    <property type="entry name" value="Acyl-CoA N-acyltransferases (Nat)"/>
    <property type="match status" value="1"/>
</dbReference>
<keyword evidence="3" id="KW-0808">Transferase</keyword>
<dbReference type="InterPro" id="IPR016181">
    <property type="entry name" value="Acyl_CoA_acyltransferase"/>
</dbReference>
<proteinExistence type="predicted"/>
<reference evidence="3 4" key="1">
    <citation type="submission" date="2017-09" db="EMBL/GenBank/DDBJ databases">
        <authorList>
            <person name="Ehlers B."/>
            <person name="Leendertz F.H."/>
        </authorList>
    </citation>
    <scope>NUCLEOTIDE SEQUENCE [LARGE SCALE GENOMIC DNA]</scope>
    <source>
        <strain evidence="3 4">CGMCC 1.10978</strain>
    </source>
</reference>
<evidence type="ECO:0000313" key="3">
    <source>
        <dbReference type="EMBL" id="SOD51030.1"/>
    </source>
</evidence>
<evidence type="ECO:0000313" key="4">
    <source>
        <dbReference type="Proteomes" id="UP000219374"/>
    </source>
</evidence>
<dbReference type="Pfam" id="PF00583">
    <property type="entry name" value="Acetyltransf_1"/>
    <property type="match status" value="1"/>
</dbReference>
<evidence type="ECO:0000259" key="2">
    <source>
        <dbReference type="PROSITE" id="PS51186"/>
    </source>
</evidence>
<dbReference type="RefSeq" id="WP_274382259.1">
    <property type="nucleotide sequence ID" value="NZ_OCND01000001.1"/>
</dbReference>
<keyword evidence="1" id="KW-1133">Transmembrane helix</keyword>
<gene>
    <name evidence="3" type="ORF">SAMN06296416_101414</name>
</gene>
<feature type="domain" description="N-acetyltransferase" evidence="2">
    <location>
        <begin position="11"/>
        <end position="162"/>
    </location>
</feature>
<dbReference type="CDD" id="cd04301">
    <property type="entry name" value="NAT_SF"/>
    <property type="match status" value="1"/>
</dbReference>
<keyword evidence="4" id="KW-1185">Reference proteome</keyword>
<keyword evidence="1" id="KW-0472">Membrane</keyword>
<keyword evidence="1" id="KW-0812">Transmembrane</keyword>
<dbReference type="Proteomes" id="UP000219374">
    <property type="component" value="Unassembled WGS sequence"/>
</dbReference>
<dbReference type="EMBL" id="OCND01000001">
    <property type="protein sequence ID" value="SOD51030.1"/>
    <property type="molecule type" value="Genomic_DNA"/>
</dbReference>
<dbReference type="NCBIfam" id="NF033083">
    <property type="entry name" value="AAC_3_I"/>
    <property type="match status" value="1"/>
</dbReference>
<dbReference type="AlphaFoldDB" id="A0A286CXB9"/>
<dbReference type="InterPro" id="IPR000182">
    <property type="entry name" value="GNAT_dom"/>
</dbReference>
<dbReference type="PROSITE" id="PS51186">
    <property type="entry name" value="GNAT"/>
    <property type="match status" value="1"/>
</dbReference>
<protein>
    <submittedName>
        <fullName evidence="3">Aminoglycoside 3-N-acetyltransferase I</fullName>
    </submittedName>
</protein>
<sequence>MASALSSAESFEVRVLGAQDVALARAMLAMFGRGFDDEQTYSGKQPDDRYLQNLLEGDTFVAIVALAGTSVIGGLAGYVLPKFEQARSEFYIYDLAVEEAYRRRGIATGLIERLKRLAAARGIYVIFVQADYGDDPAIALYTKLGVREDVLHFDIAPGESAA</sequence>